<dbReference type="AlphaFoldDB" id="D0W3C1"/>
<dbReference type="EMBL" id="ACDY02000006">
    <property type="protein sequence ID" value="EEZ71576.1"/>
    <property type="molecule type" value="Genomic_DNA"/>
</dbReference>
<evidence type="ECO:0000313" key="3">
    <source>
        <dbReference type="EMBL" id="EEZ71576.1"/>
    </source>
</evidence>
<sequence>MFNKSIKKGLKMKKLLLAAVISLSAAAAFAGDHAERQIYGDPNFEQNRVKAVKMLEQRGYQVHDVDADDHWGKPVLEVEAYKNGREYDIVLSYPDLKIIKEQVDY</sequence>
<reference evidence="3 4" key="1">
    <citation type="submission" date="2009-10" db="EMBL/GenBank/DDBJ databases">
        <authorList>
            <person name="Weinstock G."/>
            <person name="Sodergren E."/>
            <person name="Clifton S."/>
            <person name="Fulton L."/>
            <person name="Fulton B."/>
            <person name="Courtney L."/>
            <person name="Fronick C."/>
            <person name="Harrison M."/>
            <person name="Strong C."/>
            <person name="Farmer C."/>
            <person name="Delahaunty K."/>
            <person name="Markovic C."/>
            <person name="Hall O."/>
            <person name="Minx P."/>
            <person name="Tomlinson C."/>
            <person name="Mitreva M."/>
            <person name="Nelson J."/>
            <person name="Hou S."/>
            <person name="Wollam A."/>
            <person name="Pepin K.H."/>
            <person name="Johnson M."/>
            <person name="Bhonagiri V."/>
            <person name="Nash W.E."/>
            <person name="Warren W."/>
            <person name="Chinwalla A."/>
            <person name="Mardis E.R."/>
            <person name="Wilson R.K."/>
        </authorList>
    </citation>
    <scope>NUCLEOTIDE SEQUENCE [LARGE SCALE GENOMIC DNA]</scope>
    <source>
        <strain evidence="3 4">ATCC 14685</strain>
    </source>
</reference>
<feature type="signal peptide" evidence="1">
    <location>
        <begin position="1"/>
        <end position="30"/>
    </location>
</feature>
<dbReference type="Pfam" id="PF13670">
    <property type="entry name" value="PepSY_2"/>
    <property type="match status" value="1"/>
</dbReference>
<comment type="caution">
    <text evidence="3">The sequence shown here is derived from an EMBL/GenBank/DDBJ whole genome shotgun (WGS) entry which is preliminary data.</text>
</comment>
<dbReference type="eggNOG" id="COG3212">
    <property type="taxonomic scope" value="Bacteria"/>
</dbReference>
<evidence type="ECO:0000256" key="1">
    <source>
        <dbReference type="SAM" id="SignalP"/>
    </source>
</evidence>
<protein>
    <recommendedName>
        <fullName evidence="2">PepSY domain-containing protein</fullName>
    </recommendedName>
</protein>
<keyword evidence="1" id="KW-0732">Signal</keyword>
<name>D0W3C1_NEICI</name>
<accession>D0W3C1</accession>
<proteinExistence type="predicted"/>
<dbReference type="Proteomes" id="UP000003294">
    <property type="component" value="Unassembled WGS sequence"/>
</dbReference>
<feature type="chain" id="PRO_5003017640" description="PepSY domain-containing protein" evidence="1">
    <location>
        <begin position="31"/>
        <end position="105"/>
    </location>
</feature>
<dbReference type="STRING" id="546262.NEICINOT_04159"/>
<evidence type="ECO:0000259" key="2">
    <source>
        <dbReference type="Pfam" id="PF13670"/>
    </source>
</evidence>
<dbReference type="InterPro" id="IPR025711">
    <property type="entry name" value="PepSY"/>
</dbReference>
<organism evidence="3 4">
    <name type="scientific">Neisseria cinerea ATCC 14685</name>
    <dbReference type="NCBI Taxonomy" id="546262"/>
    <lineage>
        <taxon>Bacteria</taxon>
        <taxon>Pseudomonadati</taxon>
        <taxon>Pseudomonadota</taxon>
        <taxon>Betaproteobacteria</taxon>
        <taxon>Neisseriales</taxon>
        <taxon>Neisseriaceae</taxon>
        <taxon>Neisseria</taxon>
    </lineage>
</organism>
<gene>
    <name evidence="3" type="ORF">NEICINOT_04159</name>
</gene>
<feature type="domain" description="PepSY" evidence="2">
    <location>
        <begin position="15"/>
        <end position="101"/>
    </location>
</feature>
<evidence type="ECO:0000313" key="4">
    <source>
        <dbReference type="Proteomes" id="UP000003294"/>
    </source>
</evidence>